<keyword evidence="2" id="KW-1185">Reference proteome</keyword>
<organism evidence="1 2">
    <name type="scientific">Trichogramma kaykai</name>
    <dbReference type="NCBI Taxonomy" id="54128"/>
    <lineage>
        <taxon>Eukaryota</taxon>
        <taxon>Metazoa</taxon>
        <taxon>Ecdysozoa</taxon>
        <taxon>Arthropoda</taxon>
        <taxon>Hexapoda</taxon>
        <taxon>Insecta</taxon>
        <taxon>Pterygota</taxon>
        <taxon>Neoptera</taxon>
        <taxon>Endopterygota</taxon>
        <taxon>Hymenoptera</taxon>
        <taxon>Apocrita</taxon>
        <taxon>Proctotrupomorpha</taxon>
        <taxon>Chalcidoidea</taxon>
        <taxon>Trichogrammatidae</taxon>
        <taxon>Trichogramma</taxon>
    </lineage>
</organism>
<name>A0ABD2X1P7_9HYME</name>
<evidence type="ECO:0000313" key="1">
    <source>
        <dbReference type="EMBL" id="KAL3399030.1"/>
    </source>
</evidence>
<comment type="caution">
    <text evidence="1">The sequence shown here is derived from an EMBL/GenBank/DDBJ whole genome shotgun (WGS) entry which is preliminary data.</text>
</comment>
<reference evidence="1 2" key="1">
    <citation type="journal article" date="2024" name="bioRxiv">
        <title>A reference genome for Trichogramma kaykai: A tiny desert-dwelling parasitoid wasp with competing sex-ratio distorters.</title>
        <authorList>
            <person name="Culotta J."/>
            <person name="Lindsey A.R."/>
        </authorList>
    </citation>
    <scope>NUCLEOTIDE SEQUENCE [LARGE SCALE GENOMIC DNA]</scope>
    <source>
        <strain evidence="1 2">KSX58</strain>
    </source>
</reference>
<accession>A0ABD2X1P7</accession>
<evidence type="ECO:0000313" key="2">
    <source>
        <dbReference type="Proteomes" id="UP001627154"/>
    </source>
</evidence>
<dbReference type="Proteomes" id="UP001627154">
    <property type="component" value="Unassembled WGS sequence"/>
</dbReference>
<dbReference type="EMBL" id="JBJJXI010000058">
    <property type="protein sequence ID" value="KAL3399030.1"/>
    <property type="molecule type" value="Genomic_DNA"/>
</dbReference>
<sequence length="115" mass="13423">MSFILSNRVQGYVCVSARKISILFWTLRAVKDRLKFSQDKSSRHPVAFWQVARSFSVATTYRSPQPTQRFISFCLFFCLCDTPSYEFLSLLIYVLRSCVICNHFKLILINHSAKK</sequence>
<gene>
    <name evidence="1" type="ORF">TKK_007271</name>
</gene>
<proteinExistence type="predicted"/>
<protein>
    <submittedName>
        <fullName evidence="1">Uncharacterized protein</fullName>
    </submittedName>
</protein>
<dbReference type="AlphaFoldDB" id="A0ABD2X1P7"/>